<evidence type="ECO:0000256" key="1">
    <source>
        <dbReference type="SAM" id="MobiDB-lite"/>
    </source>
</evidence>
<dbReference type="AlphaFoldDB" id="A0AAP0L2Z2"/>
<feature type="region of interest" description="Disordered" evidence="1">
    <location>
        <begin position="46"/>
        <end position="73"/>
    </location>
</feature>
<evidence type="ECO:0000313" key="2">
    <source>
        <dbReference type="EMBL" id="KAK9163431.1"/>
    </source>
</evidence>
<feature type="compositionally biased region" description="Gly residues" evidence="1">
    <location>
        <begin position="46"/>
        <end position="57"/>
    </location>
</feature>
<keyword evidence="3" id="KW-1185">Reference proteome</keyword>
<organism evidence="2 3">
    <name type="scientific">Stephania yunnanensis</name>
    <dbReference type="NCBI Taxonomy" id="152371"/>
    <lineage>
        <taxon>Eukaryota</taxon>
        <taxon>Viridiplantae</taxon>
        <taxon>Streptophyta</taxon>
        <taxon>Embryophyta</taxon>
        <taxon>Tracheophyta</taxon>
        <taxon>Spermatophyta</taxon>
        <taxon>Magnoliopsida</taxon>
        <taxon>Ranunculales</taxon>
        <taxon>Menispermaceae</taxon>
        <taxon>Menispermoideae</taxon>
        <taxon>Cissampelideae</taxon>
        <taxon>Stephania</taxon>
    </lineage>
</organism>
<feature type="compositionally biased region" description="Gly residues" evidence="1">
    <location>
        <begin position="15"/>
        <end position="25"/>
    </location>
</feature>
<name>A0AAP0L2Z2_9MAGN</name>
<evidence type="ECO:0000313" key="3">
    <source>
        <dbReference type="Proteomes" id="UP001420932"/>
    </source>
</evidence>
<gene>
    <name evidence="2" type="ORF">Syun_004333</name>
</gene>
<sequence>MAGSAAAVEDQQRAAGGGRRGGRGGWFQRQEVARLSCRMSARSYGFNGGSDDGGSAGNGVEQRRSGVLPHRSILDETKSWTRHRDFDKARRRGGFPMDFGVETSIEGHGLRRCSRV</sequence>
<dbReference type="Proteomes" id="UP001420932">
    <property type="component" value="Unassembled WGS sequence"/>
</dbReference>
<reference evidence="2 3" key="1">
    <citation type="submission" date="2024-01" db="EMBL/GenBank/DDBJ databases">
        <title>Genome assemblies of Stephania.</title>
        <authorList>
            <person name="Yang L."/>
        </authorList>
    </citation>
    <scope>NUCLEOTIDE SEQUENCE [LARGE SCALE GENOMIC DNA]</scope>
    <source>
        <strain evidence="2">YNDBR</strain>
        <tissue evidence="2">Leaf</tissue>
    </source>
</reference>
<accession>A0AAP0L2Z2</accession>
<protein>
    <submittedName>
        <fullName evidence="2">Uncharacterized protein</fullName>
    </submittedName>
</protein>
<dbReference type="EMBL" id="JBBNAF010000002">
    <property type="protein sequence ID" value="KAK9163431.1"/>
    <property type="molecule type" value="Genomic_DNA"/>
</dbReference>
<comment type="caution">
    <text evidence="2">The sequence shown here is derived from an EMBL/GenBank/DDBJ whole genome shotgun (WGS) entry which is preliminary data.</text>
</comment>
<feature type="region of interest" description="Disordered" evidence="1">
    <location>
        <begin position="1"/>
        <end position="26"/>
    </location>
</feature>
<proteinExistence type="predicted"/>